<gene>
    <name evidence="1" type="ORF">DFR60_101571</name>
</gene>
<comment type="caution">
    <text evidence="1">The sequence shown here is derived from an EMBL/GenBank/DDBJ whole genome shotgun (WGS) entry which is preliminary data.</text>
</comment>
<dbReference type="InterPro" id="IPR015813">
    <property type="entry name" value="Pyrv/PenolPyrv_kinase-like_dom"/>
</dbReference>
<dbReference type="Pfam" id="PF13714">
    <property type="entry name" value="PEP_mutase"/>
    <property type="match status" value="1"/>
</dbReference>
<dbReference type="AlphaFoldDB" id="A0A2V3YDT1"/>
<organism evidence="1 2">
    <name type="scientific">Hungatella effluvii</name>
    <dbReference type="NCBI Taxonomy" id="1096246"/>
    <lineage>
        <taxon>Bacteria</taxon>
        <taxon>Bacillati</taxon>
        <taxon>Bacillota</taxon>
        <taxon>Clostridia</taxon>
        <taxon>Lachnospirales</taxon>
        <taxon>Lachnospiraceae</taxon>
        <taxon>Hungatella</taxon>
    </lineage>
</organism>
<name>A0A2V3YDT1_9FIRM</name>
<accession>A0A2V3YDT1</accession>
<dbReference type="EMBL" id="QJKD01000001">
    <property type="protein sequence ID" value="PXX57262.1"/>
    <property type="molecule type" value="Genomic_DNA"/>
</dbReference>
<sequence>MSAKKSIRQLLEAKEFIWAPCIYDCVSARVVEKCGYNACLISSCELEFAMNGIPAGLYNWEEYIWATERIAGSTTLPVIVDGENGGGTPLAVYRNCKRLAEAGAMAISIEDTLSGGVAVDYFYGHGRGYMDRELWAANVHAAVDAVKGTDCMIIARTDCKGGGAAQTGAIADNPFCLGLEEAILRAKMGVEAGAEITMIQNICHAGCEEECRRIAREVPGYHFYPDVHATNGVPDATLEQMEEWGFQLVSNHAAMKGATKGMMEYFSENFKNKNTVYTENDEFYDMGHIFTPFKMEDWIERDKKYIAYEAELREKNK</sequence>
<dbReference type="Proteomes" id="UP000248057">
    <property type="component" value="Unassembled WGS sequence"/>
</dbReference>
<dbReference type="PANTHER" id="PTHR42905:SF5">
    <property type="entry name" value="CARBOXYVINYL-CARBOXYPHOSPHONATE PHOSPHORYLMUTASE, CHLOROPLASTIC"/>
    <property type="match status" value="1"/>
</dbReference>
<reference evidence="1 2" key="1">
    <citation type="submission" date="2018-05" db="EMBL/GenBank/DDBJ databases">
        <title>Genomic Encyclopedia of Type Strains, Phase IV (KMG-IV): sequencing the most valuable type-strain genomes for metagenomic binning, comparative biology and taxonomic classification.</title>
        <authorList>
            <person name="Goeker M."/>
        </authorList>
    </citation>
    <scope>NUCLEOTIDE SEQUENCE [LARGE SCALE GENOMIC DNA]</scope>
    <source>
        <strain evidence="1 2">DSM 24995</strain>
    </source>
</reference>
<proteinExistence type="predicted"/>
<dbReference type="PANTHER" id="PTHR42905">
    <property type="entry name" value="PHOSPHOENOLPYRUVATE CARBOXYLASE"/>
    <property type="match status" value="1"/>
</dbReference>
<keyword evidence="2" id="KW-1185">Reference proteome</keyword>
<dbReference type="InterPro" id="IPR040442">
    <property type="entry name" value="Pyrv_kinase-like_dom_sf"/>
</dbReference>
<dbReference type="Gene3D" id="3.20.20.60">
    <property type="entry name" value="Phosphoenolpyruvate-binding domains"/>
    <property type="match status" value="1"/>
</dbReference>
<dbReference type="RefSeq" id="WP_110321526.1">
    <property type="nucleotide sequence ID" value="NZ_QJKD01000001.1"/>
</dbReference>
<dbReference type="GeneID" id="86059914"/>
<dbReference type="CDD" id="cd00377">
    <property type="entry name" value="ICL_PEPM"/>
    <property type="match status" value="1"/>
</dbReference>
<keyword evidence="1" id="KW-0456">Lyase</keyword>
<protein>
    <submittedName>
        <fullName evidence="1">2-methylisocitrate lyase-like PEP mutase family enzyme</fullName>
    </submittedName>
</protein>
<dbReference type="GO" id="GO:0016833">
    <property type="term" value="F:oxo-acid-lyase activity"/>
    <property type="evidence" value="ECO:0007669"/>
    <property type="project" value="UniProtKB-ARBA"/>
</dbReference>
<evidence type="ECO:0000313" key="1">
    <source>
        <dbReference type="EMBL" id="PXX57262.1"/>
    </source>
</evidence>
<dbReference type="SUPFAM" id="SSF51621">
    <property type="entry name" value="Phosphoenolpyruvate/pyruvate domain"/>
    <property type="match status" value="1"/>
</dbReference>
<dbReference type="InterPro" id="IPR039556">
    <property type="entry name" value="ICL/PEPM"/>
</dbReference>
<evidence type="ECO:0000313" key="2">
    <source>
        <dbReference type="Proteomes" id="UP000248057"/>
    </source>
</evidence>